<dbReference type="EMBL" id="CAESAH010000023">
    <property type="protein sequence ID" value="CAB4339873.1"/>
    <property type="molecule type" value="Genomic_DNA"/>
</dbReference>
<dbReference type="Gene3D" id="1.10.10.10">
    <property type="entry name" value="Winged helix-like DNA-binding domain superfamily/Winged helix DNA-binding domain"/>
    <property type="match status" value="1"/>
</dbReference>
<feature type="domain" description="HTH luxR-type" evidence="4">
    <location>
        <begin position="794"/>
        <end position="859"/>
    </location>
</feature>
<dbReference type="AlphaFoldDB" id="A0A6J5ZJQ1"/>
<protein>
    <submittedName>
        <fullName evidence="5">Unannotated protein</fullName>
    </submittedName>
</protein>
<gene>
    <name evidence="6" type="ORF">UFOPK2731_01214</name>
    <name evidence="7" type="ORF">UFOPK3161_00881</name>
    <name evidence="5" type="ORF">UFOPK3962_00885</name>
    <name evidence="8" type="ORF">UFOPK4427_00882</name>
</gene>
<evidence type="ECO:0000313" key="6">
    <source>
        <dbReference type="EMBL" id="CAB4736661.1"/>
    </source>
</evidence>
<dbReference type="GO" id="GO:0006355">
    <property type="term" value="P:regulation of DNA-templated transcription"/>
    <property type="evidence" value="ECO:0007669"/>
    <property type="project" value="InterPro"/>
</dbReference>
<dbReference type="EMBL" id="CAFBRY010000023">
    <property type="protein sequence ID" value="CAB5147620.1"/>
    <property type="molecule type" value="Genomic_DNA"/>
</dbReference>
<sequence length="861" mass="95612">MSAKHITSVGVSFPRSQPPAINANFLSRKHLFPLFENNVPGATLVVAPAGYGKTTLVSEWAQASERPTFWYTMDTTDTIKDFQAHVIASIESFFPNFFAGVEFLQNIDPKYAIKGLGSAIAQLSGEFNFVIDMSRTENHEIAPFAQLIVASVPNNSHLVIIRRTTPLTSLARYAAIGNLSMITSEDLKFSAKEVEAIAAINNVDLTDKGNAKELAMCQGWPAAVQLMCRNITKGNSQTTFSEALSSNVNPIAILAMDTYNTFSKATQEKILKLSIAEEFDAEMAAIILESEYSEEFLNRLAADGLFLNISKGKNRSYSFNPIIFETLSQIPQVSNVKTKEIQRKLGELFIARGQLSKALNFIYSSGDRERFTEVFRSSIRQMAAIGRGDLLIKWSQFAGDESPHGEVMRKTIKVVGHLALSDFKNAEALASELEYVGGLSPDGTLLLQLSSMVKANIYFARGDFDRTSQALDVALTPLKDSGSVDSTDIMSLLRLRARKAFFYDEFSNLAAAYSQSQQLPTDGDKSLLAYQLNCIQSMVLYSEGQYFAAAEVAAIAISQATENGYAGLNGPLDAKMVLARCQLEASNLEECLDTLNKIMDLSKEWEIWPWFLMAEGTSIRIRISQGLLAASSELISNQRKFLTTLQTPNLLSWMVDMSEVFLRLVTKDWTRADELINRMPPIELVRQIQGNIELTKDPKKVAAKIAELPESTVREKINKWLSEVSINIDNEKVALKSLGKALALGSENGYFEYFIRQTAMYPLIVKAASAKPTIYMEGLVQAMTQRLQTMNSNTGEIEEKLTQRELEILKHLTTGNPISSIAKTLHISQNTMKTHLRNTYRKLDADGRHTAVEKAKKLLLI</sequence>
<dbReference type="Pfam" id="PF25873">
    <property type="entry name" value="WHD_MalT"/>
    <property type="match status" value="1"/>
</dbReference>
<dbReference type="SUPFAM" id="SSF46894">
    <property type="entry name" value="C-terminal effector domain of the bipartite response regulators"/>
    <property type="match status" value="1"/>
</dbReference>
<dbReference type="InterPro" id="IPR011990">
    <property type="entry name" value="TPR-like_helical_dom_sf"/>
</dbReference>
<dbReference type="EMBL" id="CAEZYO010000048">
    <property type="protein sequence ID" value="CAB4736661.1"/>
    <property type="molecule type" value="Genomic_DNA"/>
</dbReference>
<organism evidence="5">
    <name type="scientific">freshwater metagenome</name>
    <dbReference type="NCBI Taxonomy" id="449393"/>
    <lineage>
        <taxon>unclassified sequences</taxon>
        <taxon>metagenomes</taxon>
        <taxon>ecological metagenomes</taxon>
    </lineage>
</organism>
<evidence type="ECO:0000313" key="7">
    <source>
        <dbReference type="EMBL" id="CAB4825739.1"/>
    </source>
</evidence>
<evidence type="ECO:0000256" key="3">
    <source>
        <dbReference type="ARBA" id="ARBA00023163"/>
    </source>
</evidence>
<accession>A0A6J5ZJQ1</accession>
<dbReference type="InterPro" id="IPR059106">
    <property type="entry name" value="WHD_MalT"/>
</dbReference>
<keyword evidence="3" id="KW-0804">Transcription</keyword>
<dbReference type="SMART" id="SM00421">
    <property type="entry name" value="HTH_LUXR"/>
    <property type="match status" value="1"/>
</dbReference>
<proteinExistence type="predicted"/>
<dbReference type="InterPro" id="IPR036388">
    <property type="entry name" value="WH-like_DNA-bd_sf"/>
</dbReference>
<evidence type="ECO:0000313" key="5">
    <source>
        <dbReference type="EMBL" id="CAB4339873.1"/>
    </source>
</evidence>
<keyword evidence="2" id="KW-0238">DNA-binding</keyword>
<dbReference type="Pfam" id="PF00196">
    <property type="entry name" value="GerE"/>
    <property type="match status" value="1"/>
</dbReference>
<dbReference type="InterPro" id="IPR016032">
    <property type="entry name" value="Sig_transdc_resp-reg_C-effctor"/>
</dbReference>
<keyword evidence="1" id="KW-0805">Transcription regulation</keyword>
<dbReference type="Gene3D" id="1.25.40.10">
    <property type="entry name" value="Tetratricopeptide repeat domain"/>
    <property type="match status" value="1"/>
</dbReference>
<dbReference type="EMBL" id="CAFABC010000021">
    <property type="protein sequence ID" value="CAB4825739.1"/>
    <property type="molecule type" value="Genomic_DNA"/>
</dbReference>
<evidence type="ECO:0000259" key="4">
    <source>
        <dbReference type="PROSITE" id="PS50043"/>
    </source>
</evidence>
<dbReference type="CDD" id="cd06170">
    <property type="entry name" value="LuxR_C_like"/>
    <property type="match status" value="1"/>
</dbReference>
<name>A0A6J5ZJQ1_9ZZZZ</name>
<dbReference type="InterPro" id="IPR000792">
    <property type="entry name" value="Tscrpt_reg_LuxR_C"/>
</dbReference>
<dbReference type="PRINTS" id="PR00038">
    <property type="entry name" value="HTHLUXR"/>
</dbReference>
<evidence type="ECO:0000256" key="1">
    <source>
        <dbReference type="ARBA" id="ARBA00023015"/>
    </source>
</evidence>
<dbReference type="PANTHER" id="PTHR44688">
    <property type="entry name" value="DNA-BINDING TRANSCRIPTIONAL ACTIVATOR DEVR_DOSR"/>
    <property type="match status" value="1"/>
</dbReference>
<dbReference type="PROSITE" id="PS50043">
    <property type="entry name" value="HTH_LUXR_2"/>
    <property type="match status" value="1"/>
</dbReference>
<reference evidence="5" key="1">
    <citation type="submission" date="2020-05" db="EMBL/GenBank/DDBJ databases">
        <authorList>
            <person name="Chiriac C."/>
            <person name="Salcher M."/>
            <person name="Ghai R."/>
            <person name="Kavagutti S V."/>
        </authorList>
    </citation>
    <scope>NUCLEOTIDE SEQUENCE</scope>
</reference>
<dbReference type="PANTHER" id="PTHR44688:SF25">
    <property type="entry name" value="HTH LUXR-TYPE DOMAIN-CONTAINING PROTEIN"/>
    <property type="match status" value="1"/>
</dbReference>
<dbReference type="GO" id="GO:0003677">
    <property type="term" value="F:DNA binding"/>
    <property type="evidence" value="ECO:0007669"/>
    <property type="project" value="UniProtKB-KW"/>
</dbReference>
<evidence type="ECO:0000313" key="8">
    <source>
        <dbReference type="EMBL" id="CAB5147620.1"/>
    </source>
</evidence>
<evidence type="ECO:0000256" key="2">
    <source>
        <dbReference type="ARBA" id="ARBA00023125"/>
    </source>
</evidence>